<dbReference type="Pfam" id="PF06199">
    <property type="entry name" value="Phage_tail_2"/>
    <property type="match status" value="1"/>
</dbReference>
<dbReference type="RefSeq" id="WP_191250607.1">
    <property type="nucleotide sequence ID" value="NZ_BNCI01000001.1"/>
</dbReference>
<evidence type="ECO:0000313" key="1">
    <source>
        <dbReference type="EMBL" id="GHF18207.1"/>
    </source>
</evidence>
<keyword evidence="2" id="KW-1185">Reference proteome</keyword>
<organism evidence="1 2">
    <name type="scientific">Kordiimonas sediminis</name>
    <dbReference type="NCBI Taxonomy" id="1735581"/>
    <lineage>
        <taxon>Bacteria</taxon>
        <taxon>Pseudomonadati</taxon>
        <taxon>Pseudomonadota</taxon>
        <taxon>Alphaproteobacteria</taxon>
        <taxon>Kordiimonadales</taxon>
        <taxon>Kordiimonadaceae</taxon>
        <taxon>Kordiimonas</taxon>
    </lineage>
</organism>
<dbReference type="InterPro" id="IPR011855">
    <property type="entry name" value="Phgtail_TP901_1"/>
</dbReference>
<accession>A0A919E496</accession>
<dbReference type="Proteomes" id="UP000630923">
    <property type="component" value="Unassembled WGS sequence"/>
</dbReference>
<sequence length="133" mass="13802">MSAQAGKDMILKMDIAGTKTIIGGFRSNSFRLNGETVEVTNKGSGGMREFLEGGGVKSLSTSGSGLFVTDDHMVAVQTALLTGSLVDFDILIPGHGTFSAHFAVTNLEMSGEHNGEVTFSVSLESSGPIAFAV</sequence>
<name>A0A919E496_9PROT</name>
<dbReference type="AlphaFoldDB" id="A0A919E496"/>
<reference evidence="1" key="1">
    <citation type="journal article" date="2014" name="Int. J. Syst. Evol. Microbiol.">
        <title>Complete genome sequence of Corynebacterium casei LMG S-19264T (=DSM 44701T), isolated from a smear-ripened cheese.</title>
        <authorList>
            <consortium name="US DOE Joint Genome Institute (JGI-PGF)"/>
            <person name="Walter F."/>
            <person name="Albersmeier A."/>
            <person name="Kalinowski J."/>
            <person name="Ruckert C."/>
        </authorList>
    </citation>
    <scope>NUCLEOTIDE SEQUENCE</scope>
    <source>
        <strain evidence="1">KCTC 42590</strain>
    </source>
</reference>
<gene>
    <name evidence="1" type="ORF">GCM10017044_10900</name>
</gene>
<protein>
    <submittedName>
        <fullName evidence="1">Phage major tail protein, TP901-1 family</fullName>
    </submittedName>
</protein>
<comment type="caution">
    <text evidence="1">The sequence shown here is derived from an EMBL/GenBank/DDBJ whole genome shotgun (WGS) entry which is preliminary data.</text>
</comment>
<dbReference type="InterPro" id="IPR022344">
    <property type="entry name" value="GTA_major-tail"/>
</dbReference>
<dbReference type="PRINTS" id="PR01996">
    <property type="entry name" value="MTP1FAMILY"/>
</dbReference>
<reference evidence="1" key="2">
    <citation type="submission" date="2020-09" db="EMBL/GenBank/DDBJ databases">
        <authorList>
            <person name="Sun Q."/>
            <person name="Kim S."/>
        </authorList>
    </citation>
    <scope>NUCLEOTIDE SEQUENCE</scope>
    <source>
        <strain evidence="1">KCTC 42590</strain>
    </source>
</reference>
<dbReference type="NCBIfam" id="TIGR02126">
    <property type="entry name" value="phgtail_TP901_1"/>
    <property type="match status" value="1"/>
</dbReference>
<proteinExistence type="predicted"/>
<evidence type="ECO:0000313" key="2">
    <source>
        <dbReference type="Proteomes" id="UP000630923"/>
    </source>
</evidence>
<dbReference type="EMBL" id="BNCI01000001">
    <property type="protein sequence ID" value="GHF18207.1"/>
    <property type="molecule type" value="Genomic_DNA"/>
</dbReference>